<feature type="domain" description="HTH CENPB-type" evidence="2">
    <location>
        <begin position="1"/>
        <end position="40"/>
    </location>
</feature>
<organism evidence="3 4">
    <name type="scientific">Phytophthora megakarya</name>
    <dbReference type="NCBI Taxonomy" id="4795"/>
    <lineage>
        <taxon>Eukaryota</taxon>
        <taxon>Sar</taxon>
        <taxon>Stramenopiles</taxon>
        <taxon>Oomycota</taxon>
        <taxon>Peronosporomycetes</taxon>
        <taxon>Peronosporales</taxon>
        <taxon>Peronosporaceae</taxon>
        <taxon>Phytophthora</taxon>
    </lineage>
</organism>
<gene>
    <name evidence="3" type="ORF">PHMEG_00021637</name>
</gene>
<evidence type="ECO:0000313" key="4">
    <source>
        <dbReference type="Proteomes" id="UP000198211"/>
    </source>
</evidence>
<dbReference type="OrthoDB" id="127815at2759"/>
<dbReference type="InterPro" id="IPR006600">
    <property type="entry name" value="HTH_CenpB_DNA-bd_dom"/>
</dbReference>
<proteinExistence type="predicted"/>
<protein>
    <recommendedName>
        <fullName evidence="2">HTH CENPB-type domain-containing protein</fullName>
    </recommendedName>
</protein>
<accession>A0A225VKQ3</accession>
<evidence type="ECO:0000313" key="3">
    <source>
        <dbReference type="EMBL" id="OWZ06151.1"/>
    </source>
</evidence>
<dbReference type="PROSITE" id="PS51253">
    <property type="entry name" value="HTH_CENPB"/>
    <property type="match status" value="1"/>
</dbReference>
<evidence type="ECO:0000256" key="1">
    <source>
        <dbReference type="ARBA" id="ARBA00023125"/>
    </source>
</evidence>
<reference evidence="4" key="1">
    <citation type="submission" date="2017-03" db="EMBL/GenBank/DDBJ databases">
        <title>Phytopthora megakarya and P. palmivora, two closely related causual agents of cacao black pod achieved similar genome size and gene model numbers by different mechanisms.</title>
        <authorList>
            <person name="Ali S."/>
            <person name="Shao J."/>
            <person name="Larry D.J."/>
            <person name="Kronmiller B."/>
            <person name="Shen D."/>
            <person name="Strem M.D."/>
            <person name="Melnick R.L."/>
            <person name="Guiltinan M.J."/>
            <person name="Tyler B.M."/>
            <person name="Meinhardt L.W."/>
            <person name="Bailey B.A."/>
        </authorList>
    </citation>
    <scope>NUCLEOTIDE SEQUENCE [LARGE SCALE GENOMIC DNA]</scope>
    <source>
        <strain evidence="4">zdho120</strain>
    </source>
</reference>
<keyword evidence="1" id="KW-0238">DNA-binding</keyword>
<dbReference type="Pfam" id="PF03221">
    <property type="entry name" value="HTH_Tnp_Tc5"/>
    <property type="match status" value="1"/>
</dbReference>
<name>A0A225VKQ3_9STRA</name>
<dbReference type="STRING" id="4795.A0A225VKQ3"/>
<comment type="caution">
    <text evidence="3">The sequence shown here is derived from an EMBL/GenBank/DDBJ whole genome shotgun (WGS) entry which is preliminary data.</text>
</comment>
<dbReference type="Proteomes" id="UP000198211">
    <property type="component" value="Unassembled WGS sequence"/>
</dbReference>
<dbReference type="EMBL" id="NBNE01004087">
    <property type="protein sequence ID" value="OWZ06151.1"/>
    <property type="molecule type" value="Genomic_DNA"/>
</dbReference>
<dbReference type="AlphaFoldDB" id="A0A225VKQ3"/>
<evidence type="ECO:0000259" key="2">
    <source>
        <dbReference type="PROSITE" id="PS51253"/>
    </source>
</evidence>
<sequence length="113" mass="12770">MLQLKALAVAEDKGIPTNIFSVSYRWSRRFMCRHKLSIRARTRHGQTTPEVAQEARSKFFLLFELSASLFLNVVAEFFEYLPRMTVITSGEKAVLAKGSDNDNERASAMLLAA</sequence>
<keyword evidence="4" id="KW-1185">Reference proteome</keyword>
<dbReference type="GO" id="GO:0003677">
    <property type="term" value="F:DNA binding"/>
    <property type="evidence" value="ECO:0007669"/>
    <property type="project" value="UniProtKB-KW"/>
</dbReference>